<evidence type="ECO:0000313" key="2">
    <source>
        <dbReference type="EMBL" id="CAB4866089.1"/>
    </source>
</evidence>
<feature type="region of interest" description="Disordered" evidence="1">
    <location>
        <begin position="75"/>
        <end position="96"/>
    </location>
</feature>
<feature type="region of interest" description="Disordered" evidence="1">
    <location>
        <begin position="1"/>
        <end position="39"/>
    </location>
</feature>
<dbReference type="EMBL" id="CAFBLU010000005">
    <property type="protein sequence ID" value="CAB4866089.1"/>
    <property type="molecule type" value="Genomic_DNA"/>
</dbReference>
<sequence length="96" mass="10408">MPRHRARGRSARREGDPITRERTDFPRGEGAVPPRPVDAAKAAAAQEAVRMAAEVAEIALTAAALMMRELLVRLEGSAPDTKDRNHRPSADSEAPQ</sequence>
<organism evidence="2">
    <name type="scientific">freshwater metagenome</name>
    <dbReference type="NCBI Taxonomy" id="449393"/>
    <lineage>
        <taxon>unclassified sequences</taxon>
        <taxon>metagenomes</taxon>
        <taxon>ecological metagenomes</taxon>
    </lineage>
</organism>
<feature type="compositionally biased region" description="Basic and acidic residues" evidence="1">
    <location>
        <begin position="80"/>
        <end position="90"/>
    </location>
</feature>
<reference evidence="2" key="1">
    <citation type="submission" date="2020-05" db="EMBL/GenBank/DDBJ databases">
        <authorList>
            <person name="Chiriac C."/>
            <person name="Salcher M."/>
            <person name="Ghai R."/>
            <person name="Kavagutti S V."/>
        </authorList>
    </citation>
    <scope>NUCLEOTIDE SEQUENCE</scope>
</reference>
<gene>
    <name evidence="2" type="ORF">UFOPK3444_00460</name>
</gene>
<protein>
    <submittedName>
        <fullName evidence="2">Unannotated protein</fullName>
    </submittedName>
</protein>
<evidence type="ECO:0000256" key="1">
    <source>
        <dbReference type="SAM" id="MobiDB-lite"/>
    </source>
</evidence>
<feature type="compositionally biased region" description="Basic residues" evidence="1">
    <location>
        <begin position="1"/>
        <end position="10"/>
    </location>
</feature>
<name>A0A6J7DCH0_9ZZZZ</name>
<proteinExistence type="predicted"/>
<accession>A0A6J7DCH0</accession>
<dbReference type="AlphaFoldDB" id="A0A6J7DCH0"/>
<feature type="compositionally biased region" description="Basic and acidic residues" evidence="1">
    <location>
        <begin position="11"/>
        <end position="27"/>
    </location>
</feature>